<gene>
    <name evidence="13" type="ordered locus">ROP_71860</name>
</gene>
<keyword evidence="6" id="KW-0479">Metal-binding</keyword>
<evidence type="ECO:0000256" key="11">
    <source>
        <dbReference type="ARBA" id="ARBA00049406"/>
    </source>
</evidence>
<dbReference type="Proteomes" id="UP000002212">
    <property type="component" value="Chromosome"/>
</dbReference>
<dbReference type="EC" id="4.3.1.17" evidence="3"/>
<evidence type="ECO:0000256" key="7">
    <source>
        <dbReference type="ARBA" id="ARBA00023004"/>
    </source>
</evidence>
<feature type="domain" description="Serine dehydratase-like alpha subunit" evidence="12">
    <location>
        <begin position="25"/>
        <end position="64"/>
    </location>
</feature>
<dbReference type="GO" id="GO:0051539">
    <property type="term" value="F:4 iron, 4 sulfur cluster binding"/>
    <property type="evidence" value="ECO:0007669"/>
    <property type="project" value="UniProtKB-KW"/>
</dbReference>
<comment type="catalytic activity">
    <reaction evidence="11">
        <text>L-serine = pyruvate + NH4(+)</text>
        <dbReference type="Rhea" id="RHEA:19169"/>
        <dbReference type="ChEBI" id="CHEBI:15361"/>
        <dbReference type="ChEBI" id="CHEBI:28938"/>
        <dbReference type="ChEBI" id="CHEBI:33384"/>
        <dbReference type="EC" id="4.3.1.17"/>
    </reaction>
</comment>
<dbReference type="AlphaFoldDB" id="C1B622"/>
<keyword evidence="9" id="KW-0456">Lyase</keyword>
<name>C1B622_RHOOB</name>
<evidence type="ECO:0000313" key="13">
    <source>
        <dbReference type="EMBL" id="BAH55433.1"/>
    </source>
</evidence>
<evidence type="ECO:0000256" key="2">
    <source>
        <dbReference type="ARBA" id="ARBA00008636"/>
    </source>
</evidence>
<dbReference type="GO" id="GO:0046872">
    <property type="term" value="F:metal ion binding"/>
    <property type="evidence" value="ECO:0007669"/>
    <property type="project" value="UniProtKB-KW"/>
</dbReference>
<proteinExistence type="inferred from homology"/>
<keyword evidence="8" id="KW-0411">Iron-sulfur</keyword>
<keyword evidence="7" id="KW-0408">Iron</keyword>
<evidence type="ECO:0000259" key="12">
    <source>
        <dbReference type="Pfam" id="PF03313"/>
    </source>
</evidence>
<evidence type="ECO:0000256" key="8">
    <source>
        <dbReference type="ARBA" id="ARBA00023014"/>
    </source>
</evidence>
<dbReference type="GO" id="GO:0006094">
    <property type="term" value="P:gluconeogenesis"/>
    <property type="evidence" value="ECO:0007669"/>
    <property type="project" value="UniProtKB-KW"/>
</dbReference>
<keyword evidence="4" id="KW-0312">Gluconeogenesis</keyword>
<protein>
    <recommendedName>
        <fullName evidence="3">L-serine ammonia-lyase</fullName>
        <ecNumber evidence="3">4.3.1.17</ecNumber>
    </recommendedName>
    <alternativeName>
        <fullName evidence="10">L-serine deaminase</fullName>
    </alternativeName>
</protein>
<evidence type="ECO:0000256" key="1">
    <source>
        <dbReference type="ARBA" id="ARBA00001966"/>
    </source>
</evidence>
<evidence type="ECO:0000256" key="9">
    <source>
        <dbReference type="ARBA" id="ARBA00023239"/>
    </source>
</evidence>
<organism evidence="13 14">
    <name type="scientific">Rhodococcus opacus (strain B4)</name>
    <dbReference type="NCBI Taxonomy" id="632772"/>
    <lineage>
        <taxon>Bacteria</taxon>
        <taxon>Bacillati</taxon>
        <taxon>Actinomycetota</taxon>
        <taxon>Actinomycetes</taxon>
        <taxon>Mycobacteriales</taxon>
        <taxon>Nocardiaceae</taxon>
        <taxon>Rhodococcus</taxon>
    </lineage>
</organism>
<accession>C1B622</accession>
<dbReference type="STRING" id="632772.ROP_71860"/>
<dbReference type="EMBL" id="AP011115">
    <property type="protein sequence ID" value="BAH55433.1"/>
    <property type="molecule type" value="Genomic_DNA"/>
</dbReference>
<dbReference type="GO" id="GO:0003941">
    <property type="term" value="F:L-serine ammonia-lyase activity"/>
    <property type="evidence" value="ECO:0007669"/>
    <property type="project" value="UniProtKB-EC"/>
</dbReference>
<evidence type="ECO:0000313" key="14">
    <source>
        <dbReference type="Proteomes" id="UP000002212"/>
    </source>
</evidence>
<dbReference type="KEGG" id="rop:ROP_71860"/>
<keyword evidence="5" id="KW-0004">4Fe-4S</keyword>
<evidence type="ECO:0000256" key="3">
    <source>
        <dbReference type="ARBA" id="ARBA00012093"/>
    </source>
</evidence>
<sequence>MPRRARAMFDRLNAQPATSKASGAVEWTVFYVFSVNEEPGRVVTAPTNGAAGSIPAVLNYYTTFCANSARTASSSWPRAQARTP</sequence>
<evidence type="ECO:0000256" key="10">
    <source>
        <dbReference type="ARBA" id="ARBA00041766"/>
    </source>
</evidence>
<dbReference type="InterPro" id="IPR005130">
    <property type="entry name" value="Ser_deHydtase-like_asu"/>
</dbReference>
<dbReference type="InterPro" id="IPR051318">
    <property type="entry name" value="Fe-S_L-Ser"/>
</dbReference>
<evidence type="ECO:0000256" key="6">
    <source>
        <dbReference type="ARBA" id="ARBA00022723"/>
    </source>
</evidence>
<evidence type="ECO:0000256" key="4">
    <source>
        <dbReference type="ARBA" id="ARBA00022432"/>
    </source>
</evidence>
<comment type="cofactor">
    <cofactor evidence="1">
        <name>[4Fe-4S] cluster</name>
        <dbReference type="ChEBI" id="CHEBI:49883"/>
    </cofactor>
</comment>
<comment type="similarity">
    <text evidence="2">Belongs to the iron-sulfur dependent L-serine dehydratase family.</text>
</comment>
<reference evidence="13 14" key="1">
    <citation type="submission" date="2009-03" db="EMBL/GenBank/DDBJ databases">
        <title>Comparison of the complete genome sequences of Rhodococcus erythropolis PR4 and Rhodococcus opacus B4.</title>
        <authorList>
            <person name="Takarada H."/>
            <person name="Sekine M."/>
            <person name="Hosoyama A."/>
            <person name="Yamada R."/>
            <person name="Fujisawa T."/>
            <person name="Omata S."/>
            <person name="Shimizu A."/>
            <person name="Tsukatani N."/>
            <person name="Tanikawa S."/>
            <person name="Fujita N."/>
            <person name="Harayama S."/>
        </authorList>
    </citation>
    <scope>NUCLEOTIDE SEQUENCE [LARGE SCALE GENOMIC DNA]</scope>
    <source>
        <strain evidence="13 14">B4</strain>
    </source>
</reference>
<dbReference type="PANTHER" id="PTHR30182">
    <property type="entry name" value="L-SERINE DEHYDRATASE"/>
    <property type="match status" value="1"/>
</dbReference>
<evidence type="ECO:0000256" key="5">
    <source>
        <dbReference type="ARBA" id="ARBA00022485"/>
    </source>
</evidence>
<dbReference type="PANTHER" id="PTHR30182:SF12">
    <property type="entry name" value="L-SERINE DEHYDRATASE, BETA CHAIN-RELATED"/>
    <property type="match status" value="1"/>
</dbReference>
<dbReference type="Pfam" id="PF03313">
    <property type="entry name" value="SDH_alpha"/>
    <property type="match status" value="1"/>
</dbReference>
<dbReference type="HOGENOM" id="CLU_2525338_0_0_11"/>